<proteinExistence type="predicted"/>
<dbReference type="Proteomes" id="UP001196873">
    <property type="component" value="Unassembled WGS sequence"/>
</dbReference>
<dbReference type="RefSeq" id="WP_219427518.1">
    <property type="nucleotide sequence ID" value="NZ_JAHXRD010000005.1"/>
</dbReference>
<sequence length="358" mass="41846">MRKIAFWLPRACMEPAGGFKVIFEYANRLAKDGFSVEIIYPMIHYGAGYDWKHAVMYRLIFLWRLILKTYRPTKWFHVEKSIQQKWVWKLENYQLKESAVIVASAIETAYSLQNYQSKFLEDKFYFIQGFENWSFTDEQVIQSYHFPIKKIVISTWLKDIVNSCGEKSVFIPNGFDFTFFNVKNPITDRNKYEVICMYHTSALKDFSTAFKAFDIVKEKHPQLHVTLFGVFDKPDLPVWYDYYQRPEKELFNKLYNNASIYVGSSQIEGWGLTVGEAMQCGCAVACTDNKGYLEMAKDGETALVSPVKDPQALAKNIIRLIEDDQLRHTIALNGNKFIHEFDIEKSYLKLKKFLNGIN</sequence>
<reference evidence="3" key="1">
    <citation type="submission" date="2021-07" db="EMBL/GenBank/DDBJ databases">
        <title>Genomic diversity and antimicrobial resistance of Prevotella spp. isolated from chronic lung disease airways.</title>
        <authorList>
            <person name="Webb K.A."/>
            <person name="Olagoke O.S."/>
            <person name="Baird T."/>
            <person name="Neill J."/>
            <person name="Pham A."/>
            <person name="Wells T.J."/>
            <person name="Ramsay K.A."/>
            <person name="Bell S.C."/>
            <person name="Sarovich D.S."/>
            <person name="Price E.P."/>
        </authorList>
    </citation>
    <scope>NUCLEOTIDE SEQUENCE</scope>
    <source>
        <strain evidence="3">SCHI0047.S.3</strain>
    </source>
</reference>
<gene>
    <name evidence="3" type="ORF">KZY68_13345</name>
</gene>
<evidence type="ECO:0000313" key="4">
    <source>
        <dbReference type="Proteomes" id="UP001196873"/>
    </source>
</evidence>
<accession>A0AAW4NQ81</accession>
<dbReference type="Pfam" id="PF00534">
    <property type="entry name" value="Glycos_transf_1"/>
    <property type="match status" value="1"/>
</dbReference>
<dbReference type="GO" id="GO:0009103">
    <property type="term" value="P:lipopolysaccharide biosynthetic process"/>
    <property type="evidence" value="ECO:0007669"/>
    <property type="project" value="TreeGrafter"/>
</dbReference>
<name>A0AAW4NQ81_9BACT</name>
<feature type="domain" description="Glycosyl transferase family 1" evidence="2">
    <location>
        <begin position="190"/>
        <end position="336"/>
    </location>
</feature>
<evidence type="ECO:0000313" key="3">
    <source>
        <dbReference type="EMBL" id="MBW4866965.1"/>
    </source>
</evidence>
<dbReference type="EMBL" id="JAHXRF010000029">
    <property type="protein sequence ID" value="MBW4866965.1"/>
    <property type="molecule type" value="Genomic_DNA"/>
</dbReference>
<dbReference type="PANTHER" id="PTHR46401">
    <property type="entry name" value="GLYCOSYLTRANSFERASE WBBK-RELATED"/>
    <property type="match status" value="1"/>
</dbReference>
<dbReference type="GO" id="GO:0016757">
    <property type="term" value="F:glycosyltransferase activity"/>
    <property type="evidence" value="ECO:0007669"/>
    <property type="project" value="InterPro"/>
</dbReference>
<dbReference type="InterPro" id="IPR001296">
    <property type="entry name" value="Glyco_trans_1"/>
</dbReference>
<dbReference type="AlphaFoldDB" id="A0AAW4NQ81"/>
<keyword evidence="1" id="KW-0808">Transferase</keyword>
<organism evidence="3 4">
    <name type="scientific">Segatella salivae</name>
    <dbReference type="NCBI Taxonomy" id="228604"/>
    <lineage>
        <taxon>Bacteria</taxon>
        <taxon>Pseudomonadati</taxon>
        <taxon>Bacteroidota</taxon>
        <taxon>Bacteroidia</taxon>
        <taxon>Bacteroidales</taxon>
        <taxon>Prevotellaceae</taxon>
        <taxon>Segatella</taxon>
    </lineage>
</organism>
<protein>
    <submittedName>
        <fullName evidence="3">Glycosyltransferase family 4 protein</fullName>
    </submittedName>
</protein>
<dbReference type="PANTHER" id="PTHR46401:SF2">
    <property type="entry name" value="GLYCOSYLTRANSFERASE WBBK-RELATED"/>
    <property type="match status" value="1"/>
</dbReference>
<evidence type="ECO:0000259" key="2">
    <source>
        <dbReference type="Pfam" id="PF00534"/>
    </source>
</evidence>
<evidence type="ECO:0000256" key="1">
    <source>
        <dbReference type="ARBA" id="ARBA00022679"/>
    </source>
</evidence>
<dbReference type="CDD" id="cd03801">
    <property type="entry name" value="GT4_PimA-like"/>
    <property type="match status" value="1"/>
</dbReference>
<comment type="caution">
    <text evidence="3">The sequence shown here is derived from an EMBL/GenBank/DDBJ whole genome shotgun (WGS) entry which is preliminary data.</text>
</comment>